<feature type="domain" description="HSF-type DNA-binding" evidence="7">
    <location>
        <begin position="4"/>
        <end position="107"/>
    </location>
</feature>
<proteinExistence type="inferred from homology"/>
<dbReference type="PANTHER" id="PTHR10015">
    <property type="entry name" value="HEAT SHOCK TRANSCRIPTION FACTOR"/>
    <property type="match status" value="1"/>
</dbReference>
<evidence type="ECO:0000256" key="3">
    <source>
        <dbReference type="ARBA" id="ARBA00023125"/>
    </source>
</evidence>
<evidence type="ECO:0000256" key="4">
    <source>
        <dbReference type="ARBA" id="ARBA00023242"/>
    </source>
</evidence>
<dbReference type="Gene3D" id="1.10.10.10">
    <property type="entry name" value="Winged helix-like DNA-binding domain superfamily/Winged helix DNA-binding domain"/>
    <property type="match status" value="1"/>
</dbReference>
<keyword evidence="9" id="KW-1185">Reference proteome</keyword>
<comment type="subcellular location">
    <subcellularLocation>
        <location evidence="1">Nucleus</location>
    </subcellularLocation>
</comment>
<evidence type="ECO:0000256" key="2">
    <source>
        <dbReference type="ARBA" id="ARBA00006403"/>
    </source>
</evidence>
<dbReference type="InterPro" id="IPR036390">
    <property type="entry name" value="WH_DNA-bd_sf"/>
</dbReference>
<dbReference type="PANTHER" id="PTHR10015:SF427">
    <property type="entry name" value="HEAT SHOCK FACTOR PROTEIN"/>
    <property type="match status" value="1"/>
</dbReference>
<evidence type="ECO:0000259" key="7">
    <source>
        <dbReference type="SMART" id="SM00415"/>
    </source>
</evidence>
<protein>
    <recommendedName>
        <fullName evidence="7">HSF-type DNA-binding domain-containing protein</fullName>
    </recommendedName>
</protein>
<evidence type="ECO:0000313" key="8">
    <source>
        <dbReference type="EMBL" id="KAJ1983466.1"/>
    </source>
</evidence>
<dbReference type="SUPFAM" id="SSF46785">
    <property type="entry name" value="Winged helix' DNA-binding domain"/>
    <property type="match status" value="1"/>
</dbReference>
<evidence type="ECO:0000256" key="6">
    <source>
        <dbReference type="SAM" id="MobiDB-lite"/>
    </source>
</evidence>
<dbReference type="GO" id="GO:0005634">
    <property type="term" value="C:nucleus"/>
    <property type="evidence" value="ECO:0007669"/>
    <property type="project" value="UniProtKB-SubCell"/>
</dbReference>
<dbReference type="PRINTS" id="PR00056">
    <property type="entry name" value="HSFDOMAIN"/>
</dbReference>
<feature type="region of interest" description="Disordered" evidence="6">
    <location>
        <begin position="259"/>
        <end position="297"/>
    </location>
</feature>
<accession>A0A9W8BB43</accession>
<dbReference type="GO" id="GO:0003700">
    <property type="term" value="F:DNA-binding transcription factor activity"/>
    <property type="evidence" value="ECO:0007669"/>
    <property type="project" value="InterPro"/>
</dbReference>
<comment type="similarity">
    <text evidence="2 5">Belongs to the HSF family.</text>
</comment>
<organism evidence="8 9">
    <name type="scientific">Dimargaris verticillata</name>
    <dbReference type="NCBI Taxonomy" id="2761393"/>
    <lineage>
        <taxon>Eukaryota</taxon>
        <taxon>Fungi</taxon>
        <taxon>Fungi incertae sedis</taxon>
        <taxon>Zoopagomycota</taxon>
        <taxon>Kickxellomycotina</taxon>
        <taxon>Dimargaritomycetes</taxon>
        <taxon>Dimargaritales</taxon>
        <taxon>Dimargaritaceae</taxon>
        <taxon>Dimargaris</taxon>
    </lineage>
</organism>
<reference evidence="8" key="1">
    <citation type="submission" date="2022-07" db="EMBL/GenBank/DDBJ databases">
        <title>Phylogenomic reconstructions and comparative analyses of Kickxellomycotina fungi.</title>
        <authorList>
            <person name="Reynolds N.K."/>
            <person name="Stajich J.E."/>
            <person name="Barry K."/>
            <person name="Grigoriev I.V."/>
            <person name="Crous P."/>
            <person name="Smith M.E."/>
        </authorList>
    </citation>
    <scope>NUCLEOTIDE SEQUENCE</scope>
    <source>
        <strain evidence="8">RSA 567</strain>
    </source>
</reference>
<dbReference type="AlphaFoldDB" id="A0A9W8BB43"/>
<dbReference type="SMART" id="SM00415">
    <property type="entry name" value="HSF"/>
    <property type="match status" value="1"/>
</dbReference>
<gene>
    <name evidence="8" type="ORF">H4R34_001263</name>
</gene>
<evidence type="ECO:0000313" key="9">
    <source>
        <dbReference type="Proteomes" id="UP001151582"/>
    </source>
</evidence>
<dbReference type="Proteomes" id="UP001151582">
    <property type="component" value="Unassembled WGS sequence"/>
</dbReference>
<evidence type="ECO:0000256" key="1">
    <source>
        <dbReference type="ARBA" id="ARBA00004123"/>
    </source>
</evidence>
<sequence>MTKSIPPFVRKLFDIVSNESAHPGIAWDNTDLSVVVYDIPQFETQVLGRFFKTTSFRSFTRQLHIYGFERLSDARKNRQMARDRSCRFRHPYFHPERLDILPNVKRVPLKNKAMETEARLATIPSDCRQTFHAYARPAPAVRHTSQVSPHMFTEQAVFNHGASSMYPFPQPSMPDYSGAELTPMLPYPQYVATSATCDMTPRQTLSVPCDDLLATSCFKDYRAPGNNDLTPSPSPSYLNPFTASVPFLTTAAGSKTLPALESPTTSLNLPGSDLSRSASSQTACSDTASLGHTNEDADELASQRWSVATTPHKATDYSSRLMWPVHFSQDPETVSEHEWPTSSASTASLAYPLAAFDPQESLPLDQGLGNFSYTTYAPATMGSVQPWGCLNPQ</sequence>
<comment type="caution">
    <text evidence="8">The sequence shown here is derived from an EMBL/GenBank/DDBJ whole genome shotgun (WGS) entry which is preliminary data.</text>
</comment>
<dbReference type="EMBL" id="JANBQB010000054">
    <property type="protein sequence ID" value="KAJ1983466.1"/>
    <property type="molecule type" value="Genomic_DNA"/>
</dbReference>
<name>A0A9W8BB43_9FUNG</name>
<feature type="compositionally biased region" description="Polar residues" evidence="6">
    <location>
        <begin position="262"/>
        <end position="292"/>
    </location>
</feature>
<keyword evidence="3" id="KW-0238">DNA-binding</keyword>
<dbReference type="OrthoDB" id="60033at2759"/>
<evidence type="ECO:0000256" key="5">
    <source>
        <dbReference type="RuleBase" id="RU004020"/>
    </source>
</evidence>
<dbReference type="Pfam" id="PF00447">
    <property type="entry name" value="HSF_DNA-bind"/>
    <property type="match status" value="1"/>
</dbReference>
<dbReference type="InterPro" id="IPR036388">
    <property type="entry name" value="WH-like_DNA-bd_sf"/>
</dbReference>
<keyword evidence="4" id="KW-0539">Nucleus</keyword>
<dbReference type="GO" id="GO:0043565">
    <property type="term" value="F:sequence-specific DNA binding"/>
    <property type="evidence" value="ECO:0007669"/>
    <property type="project" value="InterPro"/>
</dbReference>
<dbReference type="InterPro" id="IPR000232">
    <property type="entry name" value="HSF_DNA-bd"/>
</dbReference>